<evidence type="ECO:0000313" key="2">
    <source>
        <dbReference type="Proteomes" id="UP001254832"/>
    </source>
</evidence>
<reference evidence="1" key="1">
    <citation type="submission" date="2023-07" db="EMBL/GenBank/DDBJ databases">
        <title>Sorghum-associated microbial communities from plants grown in Nebraska, USA.</title>
        <authorList>
            <person name="Schachtman D."/>
        </authorList>
    </citation>
    <scope>NUCLEOTIDE SEQUENCE</scope>
    <source>
        <strain evidence="1">BE80</strain>
    </source>
</reference>
<organism evidence="1 2">
    <name type="scientific">Paenibacillus amylolyticus</name>
    <dbReference type="NCBI Taxonomy" id="1451"/>
    <lineage>
        <taxon>Bacteria</taxon>
        <taxon>Bacillati</taxon>
        <taxon>Bacillota</taxon>
        <taxon>Bacilli</taxon>
        <taxon>Bacillales</taxon>
        <taxon>Paenibacillaceae</taxon>
        <taxon>Paenibacillus</taxon>
    </lineage>
</organism>
<evidence type="ECO:0000313" key="1">
    <source>
        <dbReference type="EMBL" id="MDR6723520.1"/>
    </source>
</evidence>
<dbReference type="RefSeq" id="WP_056701323.1">
    <property type="nucleotide sequence ID" value="NZ_JAVDTR010000004.1"/>
</dbReference>
<name>A0AAP5H1E8_PAEAM</name>
<gene>
    <name evidence="1" type="ORF">J2W91_001972</name>
</gene>
<comment type="caution">
    <text evidence="1">The sequence shown here is derived from an EMBL/GenBank/DDBJ whole genome shotgun (WGS) entry which is preliminary data.</text>
</comment>
<dbReference type="Proteomes" id="UP001254832">
    <property type="component" value="Unassembled WGS sequence"/>
</dbReference>
<proteinExistence type="predicted"/>
<dbReference type="AlphaFoldDB" id="A0AAP5H1E8"/>
<dbReference type="EMBL" id="JAVDTR010000004">
    <property type="protein sequence ID" value="MDR6723520.1"/>
    <property type="molecule type" value="Genomic_DNA"/>
</dbReference>
<accession>A0AAP5H1E8</accession>
<sequence>MKNIIQKVLLASMVTAAVYPLVPVTLNQASASDYIGTVPQPQYSTIATYTMDKSTVKDLAANMRALSSNTAILAETIAPIIATRISPVLGGYVSAASLATALSVNSQLSTEVLYAADHNMRVKVEIQDLPYHTSYSTRTIFTAVN</sequence>
<protein>
    <submittedName>
        <fullName evidence="1">Uncharacterized protein</fullName>
    </submittedName>
</protein>